<evidence type="ECO:0000256" key="2">
    <source>
        <dbReference type="SAM" id="Phobius"/>
    </source>
</evidence>
<accession>A0A895XTC8</accession>
<protein>
    <submittedName>
        <fullName evidence="3">Uncharacterized protein</fullName>
    </submittedName>
</protein>
<keyword evidence="2" id="KW-0812">Transmembrane</keyword>
<keyword evidence="2" id="KW-1133">Transmembrane helix</keyword>
<evidence type="ECO:0000313" key="3">
    <source>
        <dbReference type="EMBL" id="QSB05510.1"/>
    </source>
</evidence>
<proteinExistence type="predicted"/>
<reference evidence="3" key="1">
    <citation type="submission" date="2021-02" db="EMBL/GenBank/DDBJ databases">
        <title>Natronoglycomyces albus gen. nov., sp. nov, a haloalkaliphilic actinobacterium from a soda solonchak soil.</title>
        <authorList>
            <person name="Sorokin D.Y."/>
            <person name="Khijniak T.V."/>
            <person name="Zakharycheva A.P."/>
            <person name="Boueva O.V."/>
            <person name="Ariskina E.V."/>
            <person name="Hahnke R.L."/>
            <person name="Bunk B."/>
            <person name="Sproer C."/>
            <person name="Schumann P."/>
            <person name="Evtushenko L.I."/>
            <person name="Kublanov I.V."/>
        </authorList>
    </citation>
    <scope>NUCLEOTIDE SEQUENCE</scope>
    <source>
        <strain evidence="3">DSM 106290</strain>
    </source>
</reference>
<dbReference type="EMBL" id="CP070496">
    <property type="protein sequence ID" value="QSB05510.1"/>
    <property type="molecule type" value="Genomic_DNA"/>
</dbReference>
<dbReference type="Proteomes" id="UP000662939">
    <property type="component" value="Chromosome"/>
</dbReference>
<keyword evidence="4" id="KW-1185">Reference proteome</keyword>
<keyword evidence="2" id="KW-0472">Membrane</keyword>
<dbReference type="AlphaFoldDB" id="A0A895XTC8"/>
<evidence type="ECO:0000256" key="1">
    <source>
        <dbReference type="SAM" id="MobiDB-lite"/>
    </source>
</evidence>
<dbReference type="KEGG" id="nav:JQS30_00775"/>
<sequence>MGTFVAIAFGLIVLLPLIGALRLVIGARRAGSGVKAHAINHMRDTLGRFRAADQGRRLRDAVPQRRRQHLKGRIRRELRRHR</sequence>
<dbReference type="RefSeq" id="WP_213171518.1">
    <property type="nucleotide sequence ID" value="NZ_CP070496.1"/>
</dbReference>
<feature type="compositionally biased region" description="Basic residues" evidence="1">
    <location>
        <begin position="64"/>
        <end position="82"/>
    </location>
</feature>
<evidence type="ECO:0000313" key="4">
    <source>
        <dbReference type="Proteomes" id="UP000662939"/>
    </source>
</evidence>
<feature type="transmembrane region" description="Helical" evidence="2">
    <location>
        <begin position="6"/>
        <end position="25"/>
    </location>
</feature>
<gene>
    <name evidence="3" type="ORF">JQS30_00775</name>
</gene>
<name>A0A895XTC8_9ACTN</name>
<feature type="region of interest" description="Disordered" evidence="1">
    <location>
        <begin position="57"/>
        <end position="82"/>
    </location>
</feature>
<organism evidence="3 4">
    <name type="scientific">Natronoglycomyces albus</name>
    <dbReference type="NCBI Taxonomy" id="2811108"/>
    <lineage>
        <taxon>Bacteria</taxon>
        <taxon>Bacillati</taxon>
        <taxon>Actinomycetota</taxon>
        <taxon>Actinomycetes</taxon>
        <taxon>Glycomycetales</taxon>
        <taxon>Glycomycetaceae</taxon>
        <taxon>Natronoglycomyces</taxon>
    </lineage>
</organism>